<dbReference type="EMBL" id="JAULJE010000001">
    <property type="protein sequence ID" value="KAK1346825.1"/>
    <property type="molecule type" value="Genomic_DNA"/>
</dbReference>
<protein>
    <recommendedName>
        <fullName evidence="1">CSD domain-containing protein</fullName>
    </recommendedName>
</protein>
<organism evidence="2 3">
    <name type="scientific">Cnephaeus nilssonii</name>
    <name type="common">Northern bat</name>
    <name type="synonym">Eptesicus nilssonii</name>
    <dbReference type="NCBI Taxonomy" id="3371016"/>
    <lineage>
        <taxon>Eukaryota</taxon>
        <taxon>Metazoa</taxon>
        <taxon>Chordata</taxon>
        <taxon>Craniata</taxon>
        <taxon>Vertebrata</taxon>
        <taxon>Euteleostomi</taxon>
        <taxon>Mammalia</taxon>
        <taxon>Eutheria</taxon>
        <taxon>Laurasiatheria</taxon>
        <taxon>Chiroptera</taxon>
        <taxon>Yangochiroptera</taxon>
        <taxon>Vespertilionidae</taxon>
        <taxon>Cnephaeus</taxon>
    </lineage>
</organism>
<dbReference type="AlphaFoldDB" id="A0AA40IC28"/>
<feature type="domain" description="CSD" evidence="1">
    <location>
        <begin position="138"/>
        <end position="199"/>
    </location>
</feature>
<dbReference type="PRINTS" id="PR00050">
    <property type="entry name" value="COLDSHOCK"/>
</dbReference>
<dbReference type="Gene3D" id="2.40.50.140">
    <property type="entry name" value="Nucleic acid-binding proteins"/>
    <property type="match status" value="1"/>
</dbReference>
<evidence type="ECO:0000313" key="2">
    <source>
        <dbReference type="EMBL" id="KAK1346825.1"/>
    </source>
</evidence>
<dbReference type="Pfam" id="PF00313">
    <property type="entry name" value="CSD"/>
    <property type="match status" value="1"/>
</dbReference>
<comment type="caution">
    <text evidence="2">The sequence shown here is derived from an EMBL/GenBank/DDBJ whole genome shotgun (WGS) entry which is preliminary data.</text>
</comment>
<name>A0AA40IC28_CNENI</name>
<proteinExistence type="predicted"/>
<dbReference type="PANTHER" id="PTHR11544">
    <property type="entry name" value="COLD SHOCK DOMAIN CONTAINING PROTEINS"/>
    <property type="match status" value="1"/>
</dbReference>
<sequence length="201" mass="21951">MMPYPGPQPPPPPLSLLANPRRFLEKAWREEGGPPTRLRGKAGSGLEKESCCEAHSVTSPTFLRHFELWREISVLRILLKLAPVTISAILSSEAHTQLLPPRASTLGAADTKSCTTGSPGGLTLAEPASGDKKVIATKVFGTVKWFSVRNGYGFINRNEIKEDVFVHQFAIRKNNPRKYLVSVRPWSANCGSQATCGFLAP</sequence>
<keyword evidence="3" id="KW-1185">Reference proteome</keyword>
<dbReference type="PROSITE" id="PS51857">
    <property type="entry name" value="CSD_2"/>
    <property type="match status" value="1"/>
</dbReference>
<dbReference type="Proteomes" id="UP001177744">
    <property type="component" value="Unassembled WGS sequence"/>
</dbReference>
<dbReference type="GO" id="GO:0003676">
    <property type="term" value="F:nucleic acid binding"/>
    <property type="evidence" value="ECO:0007669"/>
    <property type="project" value="InterPro"/>
</dbReference>
<dbReference type="InterPro" id="IPR012340">
    <property type="entry name" value="NA-bd_OB-fold"/>
</dbReference>
<dbReference type="CDD" id="cd04458">
    <property type="entry name" value="CSP_CDS"/>
    <property type="match status" value="1"/>
</dbReference>
<evidence type="ECO:0000313" key="3">
    <source>
        <dbReference type="Proteomes" id="UP001177744"/>
    </source>
</evidence>
<reference evidence="2" key="1">
    <citation type="submission" date="2023-06" db="EMBL/GenBank/DDBJ databases">
        <title>Reference genome for the Northern bat (Eptesicus nilssonii), a most northern bat species.</title>
        <authorList>
            <person name="Laine V.N."/>
            <person name="Pulliainen A.T."/>
            <person name="Lilley T.M."/>
        </authorList>
    </citation>
    <scope>NUCLEOTIDE SEQUENCE</scope>
    <source>
        <strain evidence="2">BLF_Eptnil</strain>
        <tissue evidence="2">Kidney</tissue>
    </source>
</reference>
<gene>
    <name evidence="2" type="ORF">QTO34_000685</name>
</gene>
<dbReference type="SUPFAM" id="SSF50249">
    <property type="entry name" value="Nucleic acid-binding proteins"/>
    <property type="match status" value="1"/>
</dbReference>
<accession>A0AA40IC28</accession>
<evidence type="ECO:0000259" key="1">
    <source>
        <dbReference type="PROSITE" id="PS51857"/>
    </source>
</evidence>
<dbReference type="InterPro" id="IPR002059">
    <property type="entry name" value="CSP_DNA-bd"/>
</dbReference>
<dbReference type="InterPro" id="IPR050181">
    <property type="entry name" value="Cold_shock_domain"/>
</dbReference>